<dbReference type="EMBL" id="KV878135">
    <property type="protein sequence ID" value="OJJ06494.1"/>
    <property type="molecule type" value="Genomic_DNA"/>
</dbReference>
<dbReference type="OrthoDB" id="3061561at2759"/>
<keyword evidence="1" id="KW-0472">Membrane</keyword>
<feature type="transmembrane region" description="Helical" evidence="1">
    <location>
        <begin position="17"/>
        <end position="35"/>
    </location>
</feature>
<dbReference type="RefSeq" id="XP_040672256.1">
    <property type="nucleotide sequence ID" value="XM_040815165.1"/>
</dbReference>
<reference evidence="3" key="1">
    <citation type="journal article" date="2017" name="Genome Biol.">
        <title>Comparative genomics reveals high biological diversity and specific adaptations in the industrially and medically important fungal genus Aspergillus.</title>
        <authorList>
            <person name="de Vries R.P."/>
            <person name="Riley R."/>
            <person name="Wiebenga A."/>
            <person name="Aguilar-Osorio G."/>
            <person name="Amillis S."/>
            <person name="Uchima C.A."/>
            <person name="Anderluh G."/>
            <person name="Asadollahi M."/>
            <person name="Askin M."/>
            <person name="Barry K."/>
            <person name="Battaglia E."/>
            <person name="Bayram O."/>
            <person name="Benocci T."/>
            <person name="Braus-Stromeyer S.A."/>
            <person name="Caldana C."/>
            <person name="Canovas D."/>
            <person name="Cerqueira G.C."/>
            <person name="Chen F."/>
            <person name="Chen W."/>
            <person name="Choi C."/>
            <person name="Clum A."/>
            <person name="Dos Santos R.A."/>
            <person name="Damasio A.R."/>
            <person name="Diallinas G."/>
            <person name="Emri T."/>
            <person name="Fekete E."/>
            <person name="Flipphi M."/>
            <person name="Freyberg S."/>
            <person name="Gallo A."/>
            <person name="Gournas C."/>
            <person name="Habgood R."/>
            <person name="Hainaut M."/>
            <person name="Harispe M.L."/>
            <person name="Henrissat B."/>
            <person name="Hilden K.S."/>
            <person name="Hope R."/>
            <person name="Hossain A."/>
            <person name="Karabika E."/>
            <person name="Karaffa L."/>
            <person name="Karanyi Z."/>
            <person name="Krasevec N."/>
            <person name="Kuo A."/>
            <person name="Kusch H."/>
            <person name="LaButti K."/>
            <person name="Lagendijk E.L."/>
            <person name="Lapidus A."/>
            <person name="Levasseur A."/>
            <person name="Lindquist E."/>
            <person name="Lipzen A."/>
            <person name="Logrieco A.F."/>
            <person name="MacCabe A."/>
            <person name="Maekelae M.R."/>
            <person name="Malavazi I."/>
            <person name="Melin P."/>
            <person name="Meyer V."/>
            <person name="Mielnichuk N."/>
            <person name="Miskei M."/>
            <person name="Molnar A.P."/>
            <person name="Mule G."/>
            <person name="Ngan C.Y."/>
            <person name="Orejas M."/>
            <person name="Orosz E."/>
            <person name="Ouedraogo J.P."/>
            <person name="Overkamp K.M."/>
            <person name="Park H.-S."/>
            <person name="Perrone G."/>
            <person name="Piumi F."/>
            <person name="Punt P.J."/>
            <person name="Ram A.F."/>
            <person name="Ramon A."/>
            <person name="Rauscher S."/>
            <person name="Record E."/>
            <person name="Riano-Pachon D.M."/>
            <person name="Robert V."/>
            <person name="Roehrig J."/>
            <person name="Ruller R."/>
            <person name="Salamov A."/>
            <person name="Salih N.S."/>
            <person name="Samson R.A."/>
            <person name="Sandor E."/>
            <person name="Sanguinetti M."/>
            <person name="Schuetze T."/>
            <person name="Sepcic K."/>
            <person name="Shelest E."/>
            <person name="Sherlock G."/>
            <person name="Sophianopoulou V."/>
            <person name="Squina F.M."/>
            <person name="Sun H."/>
            <person name="Susca A."/>
            <person name="Todd R.B."/>
            <person name="Tsang A."/>
            <person name="Unkles S.E."/>
            <person name="van de Wiele N."/>
            <person name="van Rossen-Uffink D."/>
            <person name="Oliveira J.V."/>
            <person name="Vesth T.C."/>
            <person name="Visser J."/>
            <person name="Yu J.-H."/>
            <person name="Zhou M."/>
            <person name="Andersen M.R."/>
            <person name="Archer D.B."/>
            <person name="Baker S.E."/>
            <person name="Benoit I."/>
            <person name="Brakhage A.A."/>
            <person name="Braus G.H."/>
            <person name="Fischer R."/>
            <person name="Frisvad J.C."/>
            <person name="Goldman G.H."/>
            <person name="Houbraken J."/>
            <person name="Oakley B."/>
            <person name="Pocsi I."/>
            <person name="Scazzocchio C."/>
            <person name="Seiboth B."/>
            <person name="vanKuyk P.A."/>
            <person name="Wortman J."/>
            <person name="Dyer P.S."/>
            <person name="Grigoriev I.V."/>
        </authorList>
    </citation>
    <scope>NUCLEOTIDE SEQUENCE [LARGE SCALE GENOMIC DNA]</scope>
    <source>
        <strain evidence="3">CBS 583.65</strain>
    </source>
</reference>
<dbReference type="PANTHER" id="PTHR35043:SF7">
    <property type="entry name" value="TRANSCRIPTION FACTOR DOMAIN-CONTAINING PROTEIN"/>
    <property type="match status" value="1"/>
</dbReference>
<feature type="transmembrane region" description="Helical" evidence="1">
    <location>
        <begin position="346"/>
        <end position="366"/>
    </location>
</feature>
<dbReference type="VEuPathDB" id="FungiDB:ASPVEDRAFT_56117"/>
<proteinExistence type="predicted"/>
<evidence type="ECO:0000313" key="3">
    <source>
        <dbReference type="Proteomes" id="UP000184073"/>
    </source>
</evidence>
<sequence length="446" mass="49912">MAPLQGWQFQDSDRSSWDIVWTCLTTIFACTWTILHQNVPPRSASENLVTAIKLVRWTMTFLAPELLFLVALNELWSARSLARRCNAAQERTGSSNSPTGEPTSWLYNRTRPLSDAHAVDDMHLYPLPARWTVAHCFCVQMNGVTLETEDGWIFYVREDQIVAFIEAGVMRSPDFTDRDITYRAKSDAFAKAFTIFQSTWVIVNIVARAGYNLPITPLEFSTLAYVACALMTYACWWNKPQGMAVPITLFLQALIQSLTDAFPERWEHCRVFSRGRVSTAFRRWGTKLETEIRNEPAEGGLTRGDSGQTTNEESFVNTASALSGLVFCGLHVAAWNFPFPTRAEAIAWRVFALTGLGSVAVVYVVGQAPVTLAWLREKGATLPRWIRRFGDLDEGISGGEMFLSLFFPLLYVLARLGLAALTLSSLRALPAGCYTAVVWVESIPHI</sequence>
<evidence type="ECO:0000256" key="1">
    <source>
        <dbReference type="SAM" id="Phobius"/>
    </source>
</evidence>
<feature type="transmembrane region" description="Helical" evidence="1">
    <location>
        <begin position="401"/>
        <end position="421"/>
    </location>
</feature>
<dbReference type="STRING" id="1036611.A0A1L9PYA1"/>
<feature type="transmembrane region" description="Helical" evidence="1">
    <location>
        <begin position="315"/>
        <end position="334"/>
    </location>
</feature>
<feature type="transmembrane region" description="Helical" evidence="1">
    <location>
        <begin position="55"/>
        <end position="76"/>
    </location>
</feature>
<accession>A0A1L9PYA1</accession>
<dbReference type="AlphaFoldDB" id="A0A1L9PYA1"/>
<dbReference type="GeneID" id="63730676"/>
<protein>
    <submittedName>
        <fullName evidence="2">Uncharacterized protein</fullName>
    </submittedName>
</protein>
<organism evidence="2 3">
    <name type="scientific">Aspergillus versicolor CBS 583.65</name>
    <dbReference type="NCBI Taxonomy" id="1036611"/>
    <lineage>
        <taxon>Eukaryota</taxon>
        <taxon>Fungi</taxon>
        <taxon>Dikarya</taxon>
        <taxon>Ascomycota</taxon>
        <taxon>Pezizomycotina</taxon>
        <taxon>Eurotiomycetes</taxon>
        <taxon>Eurotiomycetidae</taxon>
        <taxon>Eurotiales</taxon>
        <taxon>Aspergillaceae</taxon>
        <taxon>Aspergillus</taxon>
        <taxon>Aspergillus subgen. Nidulantes</taxon>
    </lineage>
</organism>
<dbReference type="Proteomes" id="UP000184073">
    <property type="component" value="Unassembled WGS sequence"/>
</dbReference>
<gene>
    <name evidence="2" type="ORF">ASPVEDRAFT_56117</name>
</gene>
<evidence type="ECO:0000313" key="2">
    <source>
        <dbReference type="EMBL" id="OJJ06494.1"/>
    </source>
</evidence>
<keyword evidence="3" id="KW-1185">Reference proteome</keyword>
<dbReference type="PANTHER" id="PTHR35043">
    <property type="entry name" value="TRANSCRIPTION FACTOR DOMAIN-CONTAINING PROTEIN"/>
    <property type="match status" value="1"/>
</dbReference>
<name>A0A1L9PYA1_ASPVE</name>
<feature type="transmembrane region" description="Helical" evidence="1">
    <location>
        <begin position="217"/>
        <end position="236"/>
    </location>
</feature>
<feature type="transmembrane region" description="Helical" evidence="1">
    <location>
        <begin position="188"/>
        <end position="211"/>
    </location>
</feature>
<keyword evidence="1" id="KW-1133">Transmembrane helix</keyword>
<keyword evidence="1" id="KW-0812">Transmembrane</keyword>